<dbReference type="Proteomes" id="UP000760668">
    <property type="component" value="Unassembled WGS sequence"/>
</dbReference>
<organism evidence="1 2">
    <name type="scientific">Pseudoflavonifractor capillosus</name>
    <dbReference type="NCBI Taxonomy" id="106588"/>
    <lineage>
        <taxon>Bacteria</taxon>
        <taxon>Bacillati</taxon>
        <taxon>Bacillota</taxon>
        <taxon>Clostridia</taxon>
        <taxon>Eubacteriales</taxon>
        <taxon>Oscillospiraceae</taxon>
        <taxon>Pseudoflavonifractor</taxon>
    </lineage>
</organism>
<comment type="caution">
    <text evidence="1">The sequence shown here is derived from an EMBL/GenBank/DDBJ whole genome shotgun (WGS) entry which is preliminary data.</text>
</comment>
<name>A0A921MKL4_9FIRM</name>
<evidence type="ECO:0000313" key="1">
    <source>
        <dbReference type="EMBL" id="HJG85937.1"/>
    </source>
</evidence>
<dbReference type="AlphaFoldDB" id="A0A921MKL4"/>
<protein>
    <submittedName>
        <fullName evidence="1">Uncharacterized protein</fullName>
    </submittedName>
</protein>
<dbReference type="EMBL" id="DYUC01000021">
    <property type="protein sequence ID" value="HJG85937.1"/>
    <property type="molecule type" value="Genomic_DNA"/>
</dbReference>
<proteinExistence type="predicted"/>
<reference evidence="1" key="1">
    <citation type="journal article" date="2021" name="PeerJ">
        <title>Extensive microbial diversity within the chicken gut microbiome revealed by metagenomics and culture.</title>
        <authorList>
            <person name="Gilroy R."/>
            <person name="Ravi A."/>
            <person name="Getino M."/>
            <person name="Pursley I."/>
            <person name="Horton D.L."/>
            <person name="Alikhan N.F."/>
            <person name="Baker D."/>
            <person name="Gharbi K."/>
            <person name="Hall N."/>
            <person name="Watson M."/>
            <person name="Adriaenssens E.M."/>
            <person name="Foster-Nyarko E."/>
            <person name="Jarju S."/>
            <person name="Secka A."/>
            <person name="Antonio M."/>
            <person name="Oren A."/>
            <person name="Chaudhuri R.R."/>
            <person name="La Ragione R."/>
            <person name="Hildebrand F."/>
            <person name="Pallen M.J."/>
        </authorList>
    </citation>
    <scope>NUCLEOTIDE SEQUENCE</scope>
    <source>
        <strain evidence="1">CHK179-5677</strain>
    </source>
</reference>
<gene>
    <name evidence="1" type="ORF">K8V01_02735</name>
</gene>
<reference evidence="1" key="2">
    <citation type="submission" date="2021-09" db="EMBL/GenBank/DDBJ databases">
        <authorList>
            <person name="Gilroy R."/>
        </authorList>
    </citation>
    <scope>NUCLEOTIDE SEQUENCE</scope>
    <source>
        <strain evidence="1">CHK179-5677</strain>
    </source>
</reference>
<dbReference type="RefSeq" id="WP_295369224.1">
    <property type="nucleotide sequence ID" value="NZ_DYUC01000021.1"/>
</dbReference>
<sequence>MSFSNLNSPSAALRVCVDQSDNGRISGMVYSQRLTRPMAFSDMGSLVLRLDEVLEKQNFPQAFQHSRSFREHESRVPAAADPSEGIPLEEVEGAAGALSTFTLYVISRRNASWQGWVDWMDGSPRQQFSSALELIRLADERFL</sequence>
<evidence type="ECO:0000313" key="2">
    <source>
        <dbReference type="Proteomes" id="UP000760668"/>
    </source>
</evidence>
<accession>A0A921MKL4</accession>